<feature type="transmembrane region" description="Helical" evidence="3">
    <location>
        <begin position="126"/>
        <end position="145"/>
    </location>
</feature>
<organism evidence="4 5">
    <name type="scientific">Vibrio splendidus</name>
    <dbReference type="NCBI Taxonomy" id="29497"/>
    <lineage>
        <taxon>Bacteria</taxon>
        <taxon>Pseudomonadati</taxon>
        <taxon>Pseudomonadota</taxon>
        <taxon>Gammaproteobacteria</taxon>
        <taxon>Vibrionales</taxon>
        <taxon>Vibrionaceae</taxon>
        <taxon>Vibrio</taxon>
    </lineage>
</organism>
<evidence type="ECO:0000256" key="3">
    <source>
        <dbReference type="SAM" id="Phobius"/>
    </source>
</evidence>
<keyword evidence="3" id="KW-0472">Membrane</keyword>
<comment type="caution">
    <text evidence="4">The sequence shown here is derived from an EMBL/GenBank/DDBJ whole genome shotgun (WGS) entry which is preliminary data.</text>
</comment>
<evidence type="ECO:0000256" key="2">
    <source>
        <dbReference type="SAM" id="MobiDB-lite"/>
    </source>
</evidence>
<name>A0A2N7CDC8_VIBSP</name>
<dbReference type="EMBL" id="MCSW01000177">
    <property type="protein sequence ID" value="PMF20766.1"/>
    <property type="molecule type" value="Genomic_DNA"/>
</dbReference>
<evidence type="ECO:0000313" key="4">
    <source>
        <dbReference type="EMBL" id="PMF20766.1"/>
    </source>
</evidence>
<proteinExistence type="predicted"/>
<dbReference type="RefSeq" id="WP_102482634.1">
    <property type="nucleotide sequence ID" value="NZ_MCSW01000177.1"/>
</dbReference>
<protein>
    <submittedName>
        <fullName evidence="4">Uncharacterized protein</fullName>
    </submittedName>
</protein>
<keyword evidence="1" id="KW-0175">Coiled coil</keyword>
<evidence type="ECO:0000313" key="5">
    <source>
        <dbReference type="Proteomes" id="UP000235405"/>
    </source>
</evidence>
<gene>
    <name evidence="4" type="ORF">BCV19_10770</name>
</gene>
<feature type="coiled-coil region" evidence="1">
    <location>
        <begin position="59"/>
        <end position="86"/>
    </location>
</feature>
<reference evidence="5" key="1">
    <citation type="submission" date="2016-07" db="EMBL/GenBank/DDBJ databases">
        <title>Nontailed viruses are major unrecognized killers of bacteria in the ocean.</title>
        <authorList>
            <person name="Kauffman K."/>
            <person name="Hussain F."/>
            <person name="Yang J."/>
            <person name="Arevalo P."/>
            <person name="Brown J."/>
            <person name="Cutler M."/>
            <person name="Kelly L."/>
            <person name="Polz M.F."/>
        </authorList>
    </citation>
    <scope>NUCLEOTIDE SEQUENCE [LARGE SCALE GENOMIC DNA]</scope>
    <source>
        <strain evidence="5">10N.286.54.F3</strain>
    </source>
</reference>
<evidence type="ECO:0000256" key="1">
    <source>
        <dbReference type="SAM" id="Coils"/>
    </source>
</evidence>
<dbReference type="AlphaFoldDB" id="A0A2N7CDC8"/>
<keyword evidence="3" id="KW-1133">Transmembrane helix</keyword>
<sequence length="148" mass="16458">MKSGNFKAGQPDNFVKKLLNGNRYGSERTAAAEYLGVKENSVSVGVAKSKLNSDLDLDLDKLTTTLDKNTNNLEDAQIDLEGLKEIDSHLRKNPTKYHPSARTQSNKINNGGKDEKIEKRRNFSTIYQTNIGCSTPIVILVLYTVNLQ</sequence>
<feature type="region of interest" description="Disordered" evidence="2">
    <location>
        <begin position="91"/>
        <end position="115"/>
    </location>
</feature>
<keyword evidence="3" id="KW-0812">Transmembrane</keyword>
<accession>A0A2N7CDC8</accession>
<dbReference type="Proteomes" id="UP000235405">
    <property type="component" value="Unassembled WGS sequence"/>
</dbReference>